<protein>
    <submittedName>
        <fullName evidence="1">Uncharacterized protein</fullName>
    </submittedName>
</protein>
<organism evidence="1 2">
    <name type="scientific">Trichinella nativa</name>
    <dbReference type="NCBI Taxonomy" id="6335"/>
    <lineage>
        <taxon>Eukaryota</taxon>
        <taxon>Metazoa</taxon>
        <taxon>Ecdysozoa</taxon>
        <taxon>Nematoda</taxon>
        <taxon>Enoplea</taxon>
        <taxon>Dorylaimia</taxon>
        <taxon>Trichinellida</taxon>
        <taxon>Trichinellidae</taxon>
        <taxon>Trichinella</taxon>
    </lineage>
</organism>
<dbReference type="EMBL" id="LVZM01021001">
    <property type="protein sequence ID" value="OUC41595.1"/>
    <property type="molecule type" value="Genomic_DNA"/>
</dbReference>
<reference evidence="1 2" key="1">
    <citation type="submission" date="2015-04" db="EMBL/GenBank/DDBJ databases">
        <title>Draft genome of the roundworm Trichinella nativa.</title>
        <authorList>
            <person name="Mitreva M."/>
        </authorList>
    </citation>
    <scope>NUCLEOTIDE SEQUENCE [LARGE SCALE GENOMIC DNA]</scope>
    <source>
        <strain evidence="1 2">ISS45</strain>
    </source>
</reference>
<comment type="caution">
    <text evidence="1">The sequence shown here is derived from an EMBL/GenBank/DDBJ whole genome shotgun (WGS) entry which is preliminary data.</text>
</comment>
<proteinExistence type="predicted"/>
<evidence type="ECO:0000313" key="1">
    <source>
        <dbReference type="EMBL" id="OUC41595.1"/>
    </source>
</evidence>
<sequence>MRSAWIGDEKEESEMGIDSDLKMKKKALRMNSERSLLLQGLVLDRERDRETTRCQGELLLSFTAGQALFDCMAAKMNEATNEQCTAVVLQWRCPKLIACRWLVSRTDFYK</sequence>
<gene>
    <name evidence="1" type="ORF">D917_03235</name>
</gene>
<dbReference type="Proteomes" id="UP000243006">
    <property type="component" value="Unassembled WGS sequence"/>
</dbReference>
<name>A0A1Y3E979_9BILA</name>
<evidence type="ECO:0000313" key="2">
    <source>
        <dbReference type="Proteomes" id="UP000243006"/>
    </source>
</evidence>
<accession>A0A1Y3E979</accession>
<dbReference type="AlphaFoldDB" id="A0A1Y3E979"/>